<name>A0A7X5F2H7_9HYPH</name>
<keyword evidence="2" id="KW-1185">Reference proteome</keyword>
<protein>
    <submittedName>
        <fullName evidence="1">Uncharacterized protein</fullName>
    </submittedName>
</protein>
<organism evidence="1 2">
    <name type="scientific">Pannonibacter tanglangensis</name>
    <dbReference type="NCBI Taxonomy" id="2750084"/>
    <lineage>
        <taxon>Bacteria</taxon>
        <taxon>Pseudomonadati</taxon>
        <taxon>Pseudomonadota</taxon>
        <taxon>Alphaproteobacteria</taxon>
        <taxon>Hyphomicrobiales</taxon>
        <taxon>Stappiaceae</taxon>
        <taxon>Pannonibacter</taxon>
    </lineage>
</organism>
<dbReference type="RefSeq" id="WP_161707864.1">
    <property type="nucleotide sequence ID" value="NZ_JAABLQ010000001.1"/>
</dbReference>
<sequence>MPVAIIIAPDTVPAILEEADDAALFAAVIRLAVVPQEAKASREALQTWLAGLPRPSGWFANVEAAQRALGPRGRA</sequence>
<proteinExistence type="predicted"/>
<reference evidence="2" key="1">
    <citation type="submission" date="2020-01" db="EMBL/GenBank/DDBJ databases">
        <authorList>
            <person name="Fang Y."/>
            <person name="Sun R."/>
            <person name="Nie L."/>
            <person name="He J."/>
            <person name="Hao L."/>
            <person name="Wang L."/>
            <person name="Su S."/>
            <person name="Lv E."/>
            <person name="Zhang Z."/>
            <person name="Xie R."/>
            <person name="Liu H."/>
        </authorList>
    </citation>
    <scope>NUCLEOTIDE SEQUENCE [LARGE SCALE GENOMIC DNA]</scope>
    <source>
        <strain evidence="2">XCT-53</strain>
    </source>
</reference>
<gene>
    <name evidence="1" type="ORF">GWI72_03365</name>
</gene>
<evidence type="ECO:0000313" key="2">
    <source>
        <dbReference type="Proteomes" id="UP000586722"/>
    </source>
</evidence>
<dbReference type="AlphaFoldDB" id="A0A7X5F2H7"/>
<accession>A0A7X5F2H7</accession>
<comment type="caution">
    <text evidence="1">The sequence shown here is derived from an EMBL/GenBank/DDBJ whole genome shotgun (WGS) entry which is preliminary data.</text>
</comment>
<dbReference type="Proteomes" id="UP000586722">
    <property type="component" value="Unassembled WGS sequence"/>
</dbReference>
<dbReference type="EMBL" id="JAABLQ010000001">
    <property type="protein sequence ID" value="NBN77304.1"/>
    <property type="molecule type" value="Genomic_DNA"/>
</dbReference>
<evidence type="ECO:0000313" key="1">
    <source>
        <dbReference type="EMBL" id="NBN77304.1"/>
    </source>
</evidence>